<dbReference type="InterPro" id="IPR001723">
    <property type="entry name" value="Nuclear_hrmn_rcpt"/>
</dbReference>
<dbReference type="Pfam" id="PF00105">
    <property type="entry name" value="zf-C4"/>
    <property type="match status" value="1"/>
</dbReference>
<evidence type="ECO:0000256" key="5">
    <source>
        <dbReference type="ARBA" id="ARBA00022771"/>
    </source>
</evidence>
<evidence type="ECO:0000259" key="18">
    <source>
        <dbReference type="PROSITE" id="PS51843"/>
    </source>
</evidence>
<feature type="domain" description="NR LBD" evidence="18">
    <location>
        <begin position="678"/>
        <end position="912"/>
    </location>
</feature>
<dbReference type="Gene3D" id="1.10.565.10">
    <property type="entry name" value="Retinoid X Receptor"/>
    <property type="match status" value="1"/>
</dbReference>
<dbReference type="KEGG" id="elk:111154469"/>
<evidence type="ECO:0000256" key="16">
    <source>
        <dbReference type="SAM" id="MobiDB-lite"/>
    </source>
</evidence>
<dbReference type="PRINTS" id="PR00047">
    <property type="entry name" value="STROIDFINGER"/>
</dbReference>
<dbReference type="SMART" id="SM00399">
    <property type="entry name" value="ZnF_C4"/>
    <property type="match status" value="1"/>
</dbReference>
<keyword evidence="6 15" id="KW-0862">Zinc</keyword>
<feature type="compositionally biased region" description="Basic and acidic residues" evidence="16">
    <location>
        <begin position="1"/>
        <end position="10"/>
    </location>
</feature>
<dbReference type="Proteomes" id="UP000248482">
    <property type="component" value="Unplaced"/>
</dbReference>
<dbReference type="PRINTS" id="PR00544">
    <property type="entry name" value="PROGESTRONER"/>
</dbReference>
<dbReference type="OrthoDB" id="8580220at2759"/>
<proteinExistence type="inferred from homology"/>
<evidence type="ECO:0000256" key="11">
    <source>
        <dbReference type="ARBA" id="ARBA00023163"/>
    </source>
</evidence>
<dbReference type="GO" id="GO:0005496">
    <property type="term" value="F:steroid binding"/>
    <property type="evidence" value="ECO:0007669"/>
    <property type="project" value="UniProtKB-UniRule"/>
</dbReference>
<comment type="function">
    <text evidence="15">Steroid hormone receptor involved in the regulation of eukaryotic gene expression which affects cellular proliferation and differentiation in target tissues.</text>
</comment>
<comment type="subcellular location">
    <subcellularLocation>
        <location evidence="15">Nucleus</location>
    </subcellularLocation>
    <subcellularLocation>
        <location evidence="15">Cytoplasm</location>
    </subcellularLocation>
</comment>
<evidence type="ECO:0000256" key="15">
    <source>
        <dbReference type="RuleBase" id="RU368037"/>
    </source>
</evidence>
<dbReference type="PROSITE" id="PS00031">
    <property type="entry name" value="NUCLEAR_REC_DBD_1"/>
    <property type="match status" value="1"/>
</dbReference>
<dbReference type="GO" id="GO:0008270">
    <property type="term" value="F:zinc ion binding"/>
    <property type="evidence" value="ECO:0007669"/>
    <property type="project" value="UniProtKB-UniRule"/>
</dbReference>
<feature type="compositionally biased region" description="Polar residues" evidence="16">
    <location>
        <begin position="124"/>
        <end position="139"/>
    </location>
</feature>
<keyword evidence="4" id="KW-0479">Metal-binding</keyword>
<feature type="compositionally biased region" description="Low complexity" evidence="16">
    <location>
        <begin position="245"/>
        <end position="264"/>
    </location>
</feature>
<evidence type="ECO:0000259" key="17">
    <source>
        <dbReference type="PROSITE" id="PS51030"/>
    </source>
</evidence>
<evidence type="ECO:0000256" key="12">
    <source>
        <dbReference type="ARBA" id="ARBA00023170"/>
    </source>
</evidence>
<dbReference type="Pfam" id="PF02161">
    <property type="entry name" value="Prog_receptor"/>
    <property type="match status" value="1"/>
</dbReference>
<dbReference type="InterPro" id="IPR035500">
    <property type="entry name" value="NHR-like_dom_sf"/>
</dbReference>
<dbReference type="InterPro" id="IPR013088">
    <property type="entry name" value="Znf_NHR/GATA"/>
</dbReference>
<reference evidence="20" key="1">
    <citation type="submission" date="2025-08" db="UniProtKB">
        <authorList>
            <consortium name="RefSeq"/>
        </authorList>
    </citation>
    <scope>IDENTIFICATION</scope>
    <source>
        <tissue evidence="20">Blood</tissue>
    </source>
</reference>
<dbReference type="InterPro" id="IPR001628">
    <property type="entry name" value="Znf_hrmn_rcpt"/>
</dbReference>
<dbReference type="Gene3D" id="3.30.50.10">
    <property type="entry name" value="Erythroid Transcription Factor GATA-1, subunit A"/>
    <property type="match status" value="1"/>
</dbReference>
<dbReference type="PROSITE" id="PS51843">
    <property type="entry name" value="NR_LBD"/>
    <property type="match status" value="1"/>
</dbReference>
<evidence type="ECO:0000256" key="4">
    <source>
        <dbReference type="ARBA" id="ARBA00022723"/>
    </source>
</evidence>
<dbReference type="CDD" id="cd07172">
    <property type="entry name" value="NR_DBD_GR_PR"/>
    <property type="match status" value="1"/>
</dbReference>
<gene>
    <name evidence="20" type="primary">LOC111154469</name>
</gene>
<feature type="region of interest" description="Disordered" evidence="16">
    <location>
        <begin position="1"/>
        <end position="27"/>
    </location>
</feature>
<dbReference type="GO" id="GO:0003707">
    <property type="term" value="F:nuclear steroid receptor activity"/>
    <property type="evidence" value="ECO:0007669"/>
    <property type="project" value="UniProtKB-UniRule"/>
</dbReference>
<keyword evidence="8 15" id="KW-0805">Transcription regulation</keyword>
<evidence type="ECO:0000256" key="8">
    <source>
        <dbReference type="ARBA" id="ARBA00023015"/>
    </source>
</evidence>
<organism evidence="19 20">
    <name type="scientific">Enhydra lutris kenyoni</name>
    <name type="common">northern sea otter</name>
    <dbReference type="NCBI Taxonomy" id="391180"/>
    <lineage>
        <taxon>Eukaryota</taxon>
        <taxon>Metazoa</taxon>
        <taxon>Chordata</taxon>
        <taxon>Craniata</taxon>
        <taxon>Vertebrata</taxon>
        <taxon>Euteleostomi</taxon>
        <taxon>Mammalia</taxon>
        <taxon>Eutheria</taxon>
        <taxon>Laurasiatheria</taxon>
        <taxon>Carnivora</taxon>
        <taxon>Caniformia</taxon>
        <taxon>Musteloidea</taxon>
        <taxon>Mustelidae</taxon>
        <taxon>Lutrinae</taxon>
        <taxon>Enhydra</taxon>
    </lineage>
</organism>
<keyword evidence="10 15" id="KW-0238">DNA-binding</keyword>
<dbReference type="GO" id="GO:0043565">
    <property type="term" value="F:sequence-specific DNA binding"/>
    <property type="evidence" value="ECO:0007669"/>
    <property type="project" value="UniProtKB-UniRule"/>
</dbReference>
<dbReference type="InterPro" id="IPR050200">
    <property type="entry name" value="Nuclear_hormone_rcpt_NR3"/>
</dbReference>
<keyword evidence="9 15" id="KW-0446">Lipid-binding</keyword>
<protein>
    <recommendedName>
        <fullName evidence="1 15">Progesterone receptor</fullName>
        <shortName evidence="15">PR</shortName>
    </recommendedName>
    <alternativeName>
        <fullName evidence="14 15">Nuclear receptor subfamily 3 group C member 3</fullName>
    </alternativeName>
</protein>
<dbReference type="InterPro" id="IPR000128">
    <property type="entry name" value="Progest_rcpt"/>
</dbReference>
<dbReference type="InterPro" id="IPR000536">
    <property type="entry name" value="Nucl_hrmn_rcpt_lig-bd"/>
</dbReference>
<dbReference type="GO" id="GO:0005634">
    <property type="term" value="C:nucleus"/>
    <property type="evidence" value="ECO:0007669"/>
    <property type="project" value="UniProtKB-SubCell"/>
</dbReference>
<evidence type="ECO:0000256" key="2">
    <source>
        <dbReference type="ARBA" id="ARBA00022553"/>
    </source>
</evidence>
<evidence type="ECO:0000256" key="14">
    <source>
        <dbReference type="ARBA" id="ARBA00031166"/>
    </source>
</evidence>
<keyword evidence="3 15" id="KW-0754">Steroid-binding</keyword>
<evidence type="ECO:0000313" key="20">
    <source>
        <dbReference type="RefSeq" id="XP_022369788.1"/>
    </source>
</evidence>
<keyword evidence="2" id="KW-0597">Phosphoprotein</keyword>
<comment type="domain">
    <text evidence="15">Composed of three domains: a modulating N-terminal domain, a DNA-binding domain and a C-terminal ligand-binding domain.</text>
</comment>
<comment type="similarity">
    <text evidence="15">Belongs to the nuclear hormone receptor family.</text>
</comment>
<evidence type="ECO:0000256" key="7">
    <source>
        <dbReference type="ARBA" id="ARBA00022843"/>
    </source>
</evidence>
<dbReference type="RefSeq" id="XP_022369788.1">
    <property type="nucleotide sequence ID" value="XM_022514080.1"/>
</dbReference>
<dbReference type="FunFam" id="1.10.565.10:FF:000004">
    <property type="entry name" value="Androgen receptor variant"/>
    <property type="match status" value="1"/>
</dbReference>
<evidence type="ECO:0000256" key="13">
    <source>
        <dbReference type="ARBA" id="ARBA00023242"/>
    </source>
</evidence>
<dbReference type="FunFam" id="3.30.50.10:FF:000027">
    <property type="entry name" value="Progesterone receptor"/>
    <property type="match status" value="1"/>
</dbReference>
<dbReference type="PROSITE" id="PS51030">
    <property type="entry name" value="NUCLEAR_REC_DBD_2"/>
    <property type="match status" value="1"/>
</dbReference>
<keyword evidence="5 15" id="KW-0863">Zinc-finger</keyword>
<dbReference type="Pfam" id="PF00104">
    <property type="entry name" value="Hormone_recep"/>
    <property type="match status" value="1"/>
</dbReference>
<keyword evidence="19" id="KW-1185">Reference proteome</keyword>
<feature type="region of interest" description="Disordered" evidence="16">
    <location>
        <begin position="221"/>
        <end position="264"/>
    </location>
</feature>
<feature type="region of interest" description="Disordered" evidence="16">
    <location>
        <begin position="58"/>
        <end position="188"/>
    </location>
</feature>
<dbReference type="CDD" id="cd07074">
    <property type="entry name" value="NR_LBD_PR"/>
    <property type="match status" value="1"/>
</dbReference>
<dbReference type="GeneID" id="111154469"/>
<evidence type="ECO:0000256" key="9">
    <source>
        <dbReference type="ARBA" id="ARBA00023121"/>
    </source>
</evidence>
<name>A0A2Y9K9K8_ENHLU</name>
<dbReference type="PRINTS" id="PR00398">
    <property type="entry name" value="STRDHORMONER"/>
</dbReference>
<evidence type="ECO:0000256" key="3">
    <source>
        <dbReference type="ARBA" id="ARBA00022665"/>
    </source>
</evidence>
<keyword evidence="11 15" id="KW-0804">Transcription</keyword>
<dbReference type="SUPFAM" id="SSF57716">
    <property type="entry name" value="Glucocorticoid receptor-like (DNA-binding domain)"/>
    <property type="match status" value="1"/>
</dbReference>
<dbReference type="PANTHER" id="PTHR48092">
    <property type="entry name" value="KNIRPS-RELATED PROTEIN-RELATED"/>
    <property type="match status" value="1"/>
</dbReference>
<sequence length="932" mass="99749">MTEPKAKDSQAPHLAGGAPSPTRVGLALSGLRDAGSFKASQTSDASPVVSAIPISLDGLFFPQPSQGQDPDRKTQDQQPLSDVKAAPTRVEAASGAGAGNSRTPEKDRRLLDSVLDTLLEPSGPGQSHASPPACESTSPWCLFSSELPEDPRVAPTTQGVLSPLMSRPESKAGDSSGTATAHKVLPRGLSPSRQLLTLTSGSHPWLGAAVKPAPQPAVVDVEEEDGFESEGSVGPPLKGKSRVLGGTTAAGGAAATSPGVASGGVTLIPKEDSRFLAPKVSLTEQEALAAPGGSPLATTMMDFIHVPILPLNSAFLAARTRQLLEGENYDGGAAAVSTFAPPRGSPSGLSTQVAAGDFSDCAYPPDAEPKVDGFPLYGDFQPPALKIKEEEEGTEAAAHSQRQYLVTGPNPAVFPDLPLALQQLPPRAPSSRPGEAAVTAAAPASVSVSSVSSSGSTLECILYKAEGTPPQQDPFAQPPCKAPSAGACLLPRDSASTSASAIAAGVAPALYPQLSLNGLPQLGYQAAVLKEGLPQVYQPYLNYLRPDSDASQSPQYSFESLPQKICLICGDEASGCHYGVLTCGSCKVFFKRAMEGQHNYLCAGRNDCIVDKIRRKNCPACRLRKCCQAGMVLGGRKFKKFNKVRVMRALDAVALPQSVGIPNESQALSQRISFSPTQDIQLIPPLINLLMSIEPEVIYAGHDNTKPDTSSSLLTSLNQLGERQLLSVVKWSKSLPGFRNLHIDDQITLIQYSWMSLMVFGLGWRSYKHVSGQMLYFAPDLILNEQRMKESSFYSLCLTMWQIPQEFVKLQVSQEEFLCMKVLLLLNTIPLEGLRSQNQFEEMRSSYIRELIKAIGLRQKGVVSSSQRFYQLTKLLDNLHDLVKQLHLYCLNTFIQSRALSVEFPEMMSEVIAAQLPKILAGMVKPLLFHKK</sequence>
<evidence type="ECO:0000256" key="6">
    <source>
        <dbReference type="ARBA" id="ARBA00022833"/>
    </source>
</evidence>
<evidence type="ECO:0000256" key="10">
    <source>
        <dbReference type="ARBA" id="ARBA00023125"/>
    </source>
</evidence>
<dbReference type="SMART" id="SM00430">
    <property type="entry name" value="HOLI"/>
    <property type="match status" value="1"/>
</dbReference>
<accession>A0A2Y9K9K8</accession>
<keyword evidence="7" id="KW-0832">Ubl conjugation</keyword>
<evidence type="ECO:0000313" key="19">
    <source>
        <dbReference type="Proteomes" id="UP000248482"/>
    </source>
</evidence>
<evidence type="ECO:0000256" key="1">
    <source>
        <dbReference type="ARBA" id="ARBA00013488"/>
    </source>
</evidence>
<dbReference type="GO" id="GO:0005737">
    <property type="term" value="C:cytoplasm"/>
    <property type="evidence" value="ECO:0007669"/>
    <property type="project" value="UniProtKB-SubCell"/>
</dbReference>
<keyword evidence="13 15" id="KW-0539">Nucleus</keyword>
<feature type="domain" description="Nuclear receptor" evidence="17">
    <location>
        <begin position="563"/>
        <end position="638"/>
    </location>
</feature>
<dbReference type="SUPFAM" id="SSF48508">
    <property type="entry name" value="Nuclear receptor ligand-binding domain"/>
    <property type="match status" value="1"/>
</dbReference>
<dbReference type="STRING" id="391180.A0A2Y9K9K8"/>
<dbReference type="AlphaFoldDB" id="A0A2Y9K9K8"/>
<keyword evidence="15" id="KW-0963">Cytoplasm</keyword>
<keyword evidence="12 15" id="KW-0675">Receptor</keyword>